<organism evidence="2 3">
    <name type="scientific">Trichoderma harzianum CBS 226.95</name>
    <dbReference type="NCBI Taxonomy" id="983964"/>
    <lineage>
        <taxon>Eukaryota</taxon>
        <taxon>Fungi</taxon>
        <taxon>Dikarya</taxon>
        <taxon>Ascomycota</taxon>
        <taxon>Pezizomycotina</taxon>
        <taxon>Sordariomycetes</taxon>
        <taxon>Hypocreomycetidae</taxon>
        <taxon>Hypocreales</taxon>
        <taxon>Hypocreaceae</taxon>
        <taxon>Trichoderma</taxon>
    </lineage>
</organism>
<keyword evidence="1" id="KW-0472">Membrane</keyword>
<dbReference type="RefSeq" id="XP_024777357.1">
    <property type="nucleotide sequence ID" value="XM_024914456.1"/>
</dbReference>
<protein>
    <submittedName>
        <fullName evidence="2">Uncharacterized protein</fullName>
    </submittedName>
</protein>
<proteinExistence type="predicted"/>
<evidence type="ECO:0000313" key="3">
    <source>
        <dbReference type="Proteomes" id="UP000241690"/>
    </source>
</evidence>
<dbReference type="GeneID" id="36623021"/>
<dbReference type="EMBL" id="KZ679677">
    <property type="protein sequence ID" value="PTB57680.1"/>
    <property type="molecule type" value="Genomic_DNA"/>
</dbReference>
<keyword evidence="1" id="KW-1133">Transmembrane helix</keyword>
<keyword evidence="1" id="KW-0812">Transmembrane</keyword>
<reference evidence="2 3" key="1">
    <citation type="submission" date="2016-07" db="EMBL/GenBank/DDBJ databases">
        <title>Multiple horizontal gene transfer events from other fungi enriched the ability of initially mycotrophic Trichoderma (Ascomycota) to feed on dead plant biomass.</title>
        <authorList>
            <consortium name="DOE Joint Genome Institute"/>
            <person name="Aerts A."/>
            <person name="Atanasova L."/>
            <person name="Chenthamara K."/>
            <person name="Zhang J."/>
            <person name="Grujic M."/>
            <person name="Henrissat B."/>
            <person name="Kuo A."/>
            <person name="Salamov A."/>
            <person name="Lipzen A."/>
            <person name="Labutti K."/>
            <person name="Barry K."/>
            <person name="Miao Y."/>
            <person name="Rahimi M.J."/>
            <person name="Shen Q."/>
            <person name="Grigoriev I.V."/>
            <person name="Kubicek C.P."/>
            <person name="Druzhinina I.S."/>
        </authorList>
    </citation>
    <scope>NUCLEOTIDE SEQUENCE [LARGE SCALE GENOMIC DNA]</scope>
    <source>
        <strain evidence="2 3">CBS 226.95</strain>
    </source>
</reference>
<accession>A0A2T4AKR9</accession>
<evidence type="ECO:0000313" key="2">
    <source>
        <dbReference type="EMBL" id="PTB57680.1"/>
    </source>
</evidence>
<keyword evidence="3" id="KW-1185">Reference proteome</keyword>
<evidence type="ECO:0000256" key="1">
    <source>
        <dbReference type="SAM" id="Phobius"/>
    </source>
</evidence>
<name>A0A2T4AKR9_TRIHA</name>
<feature type="transmembrane region" description="Helical" evidence="1">
    <location>
        <begin position="70"/>
        <end position="89"/>
    </location>
</feature>
<dbReference type="Proteomes" id="UP000241690">
    <property type="component" value="Unassembled WGS sequence"/>
</dbReference>
<dbReference type="AlphaFoldDB" id="A0A2T4AKR9"/>
<sequence length="124" mass="13914">MCDATTGRLSCSWPNLILLHDEILVEYSHSAHSTPVIFDPIRKERSAGLCCPTRKAEHTSSISAPPSARLLFVPLSLILLHLFFVFASYSPLFSYTSARQGYLFLRSCRVSYPPSRTQVLRPEA</sequence>
<gene>
    <name evidence="2" type="ORF">M431DRAFT_347792</name>
</gene>